<evidence type="ECO:0000256" key="1">
    <source>
        <dbReference type="SAM" id="MobiDB-lite"/>
    </source>
</evidence>
<gene>
    <name evidence="2" type="ORF">HMN09_00179400</name>
</gene>
<evidence type="ECO:0000313" key="3">
    <source>
        <dbReference type="Proteomes" id="UP000613580"/>
    </source>
</evidence>
<accession>A0A8H6WKN3</accession>
<dbReference type="EMBL" id="JACAZE010000002">
    <property type="protein sequence ID" value="KAF7320927.1"/>
    <property type="molecule type" value="Genomic_DNA"/>
</dbReference>
<evidence type="ECO:0000313" key="2">
    <source>
        <dbReference type="EMBL" id="KAF7320927.1"/>
    </source>
</evidence>
<keyword evidence="3" id="KW-1185">Reference proteome</keyword>
<dbReference type="AlphaFoldDB" id="A0A8H6WKN3"/>
<feature type="region of interest" description="Disordered" evidence="1">
    <location>
        <begin position="245"/>
        <end position="273"/>
    </location>
</feature>
<comment type="caution">
    <text evidence="2">The sequence shown here is derived from an EMBL/GenBank/DDBJ whole genome shotgun (WGS) entry which is preliminary data.</text>
</comment>
<protein>
    <submittedName>
        <fullName evidence="2">Uncharacterized protein</fullName>
    </submittedName>
</protein>
<name>A0A8H6WKN3_MYCCL</name>
<proteinExistence type="predicted"/>
<sequence>MEGSGVLLCPNCRHKPEDGAFFCPPLAVLDVLEDRLSNMVQDLTTSTRPTLKSLFSPETTPPDIMEAFTGPYVQIVSPYRWGGSCHVECLVPNVQLQGKQYTLIDTTVLPDARLRLERTFWVQSTKFRHERAEKYLWKLPGVSMDYVLLGALHRIGWARALRPHRMPAFQLELVRRLERIRAQLRKSFVDRQLELGSNAEHEVIDSGEVYRYEESEEDDYRISDGPVPVAAKETRLRGWLATLTSETPLEDDEDGEIRELPQAELAVDTDDEF</sequence>
<reference evidence="2" key="1">
    <citation type="submission" date="2020-05" db="EMBL/GenBank/DDBJ databases">
        <title>Mycena genomes resolve the evolution of fungal bioluminescence.</title>
        <authorList>
            <person name="Tsai I.J."/>
        </authorList>
    </citation>
    <scope>NUCLEOTIDE SEQUENCE</scope>
    <source>
        <strain evidence="2">110903Hualien_Pintung</strain>
    </source>
</reference>
<organism evidence="2 3">
    <name type="scientific">Mycena chlorophos</name>
    <name type="common">Agaric fungus</name>
    <name type="synonym">Agaricus chlorophos</name>
    <dbReference type="NCBI Taxonomy" id="658473"/>
    <lineage>
        <taxon>Eukaryota</taxon>
        <taxon>Fungi</taxon>
        <taxon>Dikarya</taxon>
        <taxon>Basidiomycota</taxon>
        <taxon>Agaricomycotina</taxon>
        <taxon>Agaricomycetes</taxon>
        <taxon>Agaricomycetidae</taxon>
        <taxon>Agaricales</taxon>
        <taxon>Marasmiineae</taxon>
        <taxon>Mycenaceae</taxon>
        <taxon>Mycena</taxon>
    </lineage>
</organism>
<dbReference type="Proteomes" id="UP000613580">
    <property type="component" value="Unassembled WGS sequence"/>
</dbReference>